<dbReference type="PANTHER" id="PTHR21310:SF40">
    <property type="entry name" value="AMINOGLYCOSIDE PHOSPHOTRANSFERASE DOMAIN-CONTAINING PROTEIN-RELATED"/>
    <property type="match status" value="1"/>
</dbReference>
<keyword evidence="4" id="KW-1185">Reference proteome</keyword>
<organism evidence="3 4">
    <name type="scientific">Cellulomonas uda</name>
    <dbReference type="NCBI Taxonomy" id="1714"/>
    <lineage>
        <taxon>Bacteria</taxon>
        <taxon>Bacillati</taxon>
        <taxon>Actinomycetota</taxon>
        <taxon>Actinomycetes</taxon>
        <taxon>Micrococcales</taxon>
        <taxon>Cellulomonadaceae</taxon>
        <taxon>Cellulomonas</taxon>
    </lineage>
</organism>
<dbReference type="EMBL" id="BJLP01000037">
    <property type="protein sequence ID" value="GEA81744.1"/>
    <property type="molecule type" value="Genomic_DNA"/>
</dbReference>
<dbReference type="InterPro" id="IPR051678">
    <property type="entry name" value="AGP_Transferase"/>
</dbReference>
<comment type="caution">
    <text evidence="3">The sequence shown here is derived from an EMBL/GenBank/DDBJ whole genome shotgun (WGS) entry which is preliminary data.</text>
</comment>
<feature type="compositionally biased region" description="Pro residues" evidence="1">
    <location>
        <begin position="47"/>
        <end position="59"/>
    </location>
</feature>
<evidence type="ECO:0000259" key="2">
    <source>
        <dbReference type="Pfam" id="PF01636"/>
    </source>
</evidence>
<evidence type="ECO:0000313" key="4">
    <source>
        <dbReference type="Proteomes" id="UP000315842"/>
    </source>
</evidence>
<dbReference type="Proteomes" id="UP000315842">
    <property type="component" value="Unassembled WGS sequence"/>
</dbReference>
<dbReference type="InterPro" id="IPR002575">
    <property type="entry name" value="Aminoglycoside_PTrfase"/>
</dbReference>
<proteinExistence type="predicted"/>
<evidence type="ECO:0000256" key="1">
    <source>
        <dbReference type="SAM" id="MobiDB-lite"/>
    </source>
</evidence>
<dbReference type="SUPFAM" id="SSF56112">
    <property type="entry name" value="Protein kinase-like (PK-like)"/>
    <property type="match status" value="1"/>
</dbReference>
<dbReference type="Pfam" id="PF01636">
    <property type="entry name" value="APH"/>
    <property type="match status" value="2"/>
</dbReference>
<dbReference type="Gene3D" id="1.10.510.10">
    <property type="entry name" value="Transferase(Phosphotransferase) domain 1"/>
    <property type="match status" value="1"/>
</dbReference>
<feature type="domain" description="Aminoglycoside phosphotransferase" evidence="2">
    <location>
        <begin position="176"/>
        <end position="227"/>
    </location>
</feature>
<accession>A0A4Y3KEE7</accession>
<reference evidence="3 4" key="1">
    <citation type="submission" date="2019-06" db="EMBL/GenBank/DDBJ databases">
        <title>Whole genome shotgun sequence of Cellulomonas uda NBRC 3747.</title>
        <authorList>
            <person name="Hosoyama A."/>
            <person name="Uohara A."/>
            <person name="Ohji S."/>
            <person name="Ichikawa N."/>
        </authorList>
    </citation>
    <scope>NUCLEOTIDE SEQUENCE [LARGE SCALE GENOMIC DNA]</scope>
    <source>
        <strain evidence="3 4">NBRC 3747</strain>
    </source>
</reference>
<protein>
    <recommendedName>
        <fullName evidence="2">Aminoglycoside phosphotransferase domain-containing protein</fullName>
    </recommendedName>
</protein>
<evidence type="ECO:0000313" key="3">
    <source>
        <dbReference type="EMBL" id="GEA81744.1"/>
    </source>
</evidence>
<feature type="region of interest" description="Disordered" evidence="1">
    <location>
        <begin position="1"/>
        <end position="75"/>
    </location>
</feature>
<dbReference type="AlphaFoldDB" id="A0A4Y3KEE7"/>
<dbReference type="PANTHER" id="PTHR21310">
    <property type="entry name" value="AMINOGLYCOSIDE PHOSPHOTRANSFERASE-RELATED-RELATED"/>
    <property type="match status" value="1"/>
</dbReference>
<sequence>MTPSGLAAPHDPAPQGSERSDDPPAPAGAPTAPHGSLPQPHGLHVGPRPPVRTPGPVPPADVLTLDDPGPVLASGSSADVYALDEDYVVRRYRCGRDATHEARFLQHVSARGFPAPAVYVAQGPNLLMERLHGPTLLQALAAGEVSIADGARLVVELHERLHAIPAPQDVPHDETQWPHVPAGPVVAHLDLHPGNIVLTETHGPCVVDWANARAATAELDVALTALMVAEVAVDAGGDYSLAARAFLAAFLAASRVSPVPALDQAAAARRSDPGLLTGEKELVGGAVELVQEMVRVAS</sequence>
<gene>
    <name evidence="3" type="ORF">CUD01_21880</name>
</gene>
<name>A0A4Y3KEE7_CELUD</name>
<feature type="domain" description="Aminoglycoside phosphotransferase" evidence="2">
    <location>
        <begin position="72"/>
        <end position="171"/>
    </location>
</feature>
<dbReference type="InterPro" id="IPR011009">
    <property type="entry name" value="Kinase-like_dom_sf"/>
</dbReference>